<dbReference type="InterPro" id="IPR031032">
    <property type="entry name" value="Gpos_C8-like"/>
</dbReference>
<proteinExistence type="predicted"/>
<name>A0A9Q4DSE8_BACSC</name>
<evidence type="ECO:0000256" key="1">
    <source>
        <dbReference type="SAM" id="SignalP"/>
    </source>
</evidence>
<dbReference type="Proteomes" id="UP001070352">
    <property type="component" value="Unassembled WGS sequence"/>
</dbReference>
<dbReference type="NCBIfam" id="TIGR04450">
    <property type="entry name" value="Gpos_C8_like"/>
    <property type="match status" value="1"/>
</dbReference>
<evidence type="ECO:0000313" key="3">
    <source>
        <dbReference type="Proteomes" id="UP001070352"/>
    </source>
</evidence>
<sequence length="92" mass="10636">MKRFVLMFLIAIVSIMPINALAIGNASNAKTECTTCSKERDREQIIEEIKNVYNVETEVLSEQEVKNVEQIALDKKETFKKYIEEYKNAGYK</sequence>
<organism evidence="2 3">
    <name type="scientific">Bacillus spizizenii</name>
    <name type="common">Bacillus subtilis subsp. spizizenii</name>
    <dbReference type="NCBI Taxonomy" id="96241"/>
    <lineage>
        <taxon>Bacteria</taxon>
        <taxon>Bacillati</taxon>
        <taxon>Bacillota</taxon>
        <taxon>Bacilli</taxon>
        <taxon>Bacillales</taxon>
        <taxon>Bacillaceae</taxon>
        <taxon>Bacillus</taxon>
    </lineage>
</organism>
<evidence type="ECO:0000313" key="2">
    <source>
        <dbReference type="EMBL" id="MCY8123325.1"/>
    </source>
</evidence>
<protein>
    <submittedName>
        <fullName evidence="2">Immunity/bacteriocin fusion bifunctional protein</fullName>
    </submittedName>
</protein>
<dbReference type="EMBL" id="JALANJ010000098">
    <property type="protein sequence ID" value="MCY8123325.1"/>
    <property type="molecule type" value="Genomic_DNA"/>
</dbReference>
<dbReference type="AlphaFoldDB" id="A0A9Q4DSE8"/>
<feature type="signal peptide" evidence="1">
    <location>
        <begin position="1"/>
        <end position="22"/>
    </location>
</feature>
<comment type="caution">
    <text evidence="2">The sequence shown here is derived from an EMBL/GenBank/DDBJ whole genome shotgun (WGS) entry which is preliminary data.</text>
</comment>
<reference evidence="2" key="1">
    <citation type="submission" date="2022-02" db="EMBL/GenBank/DDBJ databases">
        <title>Crop Bioprotection Bacillus Genome Sequencing.</title>
        <authorList>
            <person name="Dunlap C."/>
        </authorList>
    </citation>
    <scope>NUCLEOTIDE SEQUENCE</scope>
    <source>
        <strain evidence="2">M18B4</strain>
    </source>
</reference>
<feature type="chain" id="PRO_5040348023" evidence="1">
    <location>
        <begin position="23"/>
        <end position="92"/>
    </location>
</feature>
<keyword evidence="1" id="KW-0732">Signal</keyword>
<gene>
    <name evidence="2" type="ORF">MOC45_22630</name>
</gene>
<accession>A0A9Q4DSE8</accession>
<feature type="non-terminal residue" evidence="2">
    <location>
        <position position="92"/>
    </location>
</feature>